<evidence type="ECO:0000313" key="4">
    <source>
        <dbReference type="EMBL" id="CAF3952995.1"/>
    </source>
</evidence>
<dbReference type="AlphaFoldDB" id="A0A815ZMY1"/>
<reference evidence="3" key="1">
    <citation type="submission" date="2021-02" db="EMBL/GenBank/DDBJ databases">
        <authorList>
            <person name="Nowell W R."/>
        </authorList>
    </citation>
    <scope>NUCLEOTIDE SEQUENCE</scope>
</reference>
<dbReference type="EMBL" id="CAJOBJ010003090">
    <property type="protein sequence ID" value="CAF3952995.1"/>
    <property type="molecule type" value="Genomic_DNA"/>
</dbReference>
<keyword evidence="1" id="KW-0732">Signal</keyword>
<gene>
    <name evidence="5" type="ORF">BYL167_LOCUS38296</name>
    <name evidence="2" type="ORF">CJN711_LOCUS9963</name>
    <name evidence="4" type="ORF">GIL414_LOCUS9188</name>
    <name evidence="3" type="ORF">KQP761_LOCUS20505</name>
</gene>
<dbReference type="OrthoDB" id="10020937at2759"/>
<organism evidence="3 6">
    <name type="scientific">Rotaria magnacalcarata</name>
    <dbReference type="NCBI Taxonomy" id="392030"/>
    <lineage>
        <taxon>Eukaryota</taxon>
        <taxon>Metazoa</taxon>
        <taxon>Spiralia</taxon>
        <taxon>Gnathifera</taxon>
        <taxon>Rotifera</taxon>
        <taxon>Eurotatoria</taxon>
        <taxon>Bdelloidea</taxon>
        <taxon>Philodinida</taxon>
        <taxon>Philodinidae</taxon>
        <taxon>Rotaria</taxon>
    </lineage>
</organism>
<evidence type="ECO:0000313" key="3">
    <source>
        <dbReference type="EMBL" id="CAF1584533.1"/>
    </source>
</evidence>
<dbReference type="EMBL" id="CAJOBH010088991">
    <property type="protein sequence ID" value="CAF4555414.1"/>
    <property type="molecule type" value="Genomic_DNA"/>
</dbReference>
<name>A0A815ZMY1_9BILA</name>
<dbReference type="Proteomes" id="UP000681967">
    <property type="component" value="Unassembled WGS sequence"/>
</dbReference>
<feature type="signal peptide" evidence="1">
    <location>
        <begin position="1"/>
        <end position="24"/>
    </location>
</feature>
<accession>A0A815ZMY1</accession>
<dbReference type="EMBL" id="CAJNOW010010662">
    <property type="protein sequence ID" value="CAF1584533.1"/>
    <property type="molecule type" value="Genomic_DNA"/>
</dbReference>
<dbReference type="Proteomes" id="UP000663834">
    <property type="component" value="Unassembled WGS sequence"/>
</dbReference>
<dbReference type="Proteomes" id="UP000663855">
    <property type="component" value="Unassembled WGS sequence"/>
</dbReference>
<evidence type="ECO:0000256" key="1">
    <source>
        <dbReference type="SAM" id="SignalP"/>
    </source>
</evidence>
<dbReference type="Proteomes" id="UP000681720">
    <property type="component" value="Unassembled WGS sequence"/>
</dbReference>
<proteinExistence type="predicted"/>
<evidence type="ECO:0000313" key="5">
    <source>
        <dbReference type="EMBL" id="CAF4555414.1"/>
    </source>
</evidence>
<sequence length="281" mass="30789">MSSIKATLFLVVMIFVFGIKPSDATVSCTTCSNSIHINITTDKDLDTTGCTLEEDQLCSLVLRIDYTNSNSSFALLSGSEEAALILTNGEPQLSEVTFIWFNELRVQRMANILCFAGASCGVDLLKKIYRDEFRLFDYKTIQNTLATKLYSSSTPVSSLTCADPSGSSVSCADGFCRSIFDGNSIVQYSNCVKKGLVSNPYGITISKSTMADLGGEQISIIFTCNRPMCNSNDNINQVLQQLVADNIIPKPTITTTPSEGVKIFQHEKILLISFLFLFSKF</sequence>
<evidence type="ECO:0000313" key="6">
    <source>
        <dbReference type="Proteomes" id="UP000663834"/>
    </source>
</evidence>
<protein>
    <submittedName>
        <fullName evidence="3">Uncharacterized protein</fullName>
    </submittedName>
</protein>
<dbReference type="EMBL" id="CAJNOV010004020">
    <property type="protein sequence ID" value="CAF1159975.1"/>
    <property type="molecule type" value="Genomic_DNA"/>
</dbReference>
<feature type="chain" id="PRO_5036229409" evidence="1">
    <location>
        <begin position="25"/>
        <end position="281"/>
    </location>
</feature>
<comment type="caution">
    <text evidence="3">The sequence shown here is derived from an EMBL/GenBank/DDBJ whole genome shotgun (WGS) entry which is preliminary data.</text>
</comment>
<evidence type="ECO:0000313" key="2">
    <source>
        <dbReference type="EMBL" id="CAF1159975.1"/>
    </source>
</evidence>